<dbReference type="Gene3D" id="2.60.120.1440">
    <property type="match status" value="1"/>
</dbReference>
<dbReference type="PANTHER" id="PTHR30273">
    <property type="entry name" value="PERIPLASMIC SIGNAL SENSOR AND SIGMA FACTOR ACTIVATOR FECR-RELATED"/>
    <property type="match status" value="1"/>
</dbReference>
<dbReference type="Gene3D" id="3.55.50.30">
    <property type="match status" value="1"/>
</dbReference>
<keyword evidence="3" id="KW-1185">Reference proteome</keyword>
<dbReference type="InterPro" id="IPR012373">
    <property type="entry name" value="Ferrdict_sens_TM"/>
</dbReference>
<reference evidence="3" key="1">
    <citation type="journal article" date="2019" name="Int. J. Syst. Evol. Microbiol.">
        <title>The Global Catalogue of Microorganisms (GCM) 10K type strain sequencing project: providing services to taxonomists for standard genome sequencing and annotation.</title>
        <authorList>
            <consortium name="The Broad Institute Genomics Platform"/>
            <consortium name="The Broad Institute Genome Sequencing Center for Infectious Disease"/>
            <person name="Wu L."/>
            <person name="Ma J."/>
        </authorList>
    </citation>
    <scope>NUCLEOTIDE SEQUENCE [LARGE SCALE GENOMIC DNA]</scope>
    <source>
        <strain evidence="3">NBRC 103632</strain>
    </source>
</reference>
<dbReference type="RefSeq" id="WP_380804477.1">
    <property type="nucleotide sequence ID" value="NZ_JBHSFZ010000020.1"/>
</dbReference>
<evidence type="ECO:0000313" key="3">
    <source>
        <dbReference type="Proteomes" id="UP001595957"/>
    </source>
</evidence>
<dbReference type="EMBL" id="JBHSFZ010000020">
    <property type="protein sequence ID" value="MFC4594585.1"/>
    <property type="molecule type" value="Genomic_DNA"/>
</dbReference>
<proteinExistence type="predicted"/>
<dbReference type="InterPro" id="IPR006860">
    <property type="entry name" value="FecR"/>
</dbReference>
<dbReference type="PIRSF" id="PIRSF018266">
    <property type="entry name" value="FecR"/>
    <property type="match status" value="1"/>
</dbReference>
<dbReference type="Pfam" id="PF04773">
    <property type="entry name" value="FecR"/>
    <property type="match status" value="1"/>
</dbReference>
<protein>
    <submittedName>
        <fullName evidence="2">FecR family protein</fullName>
    </submittedName>
</protein>
<dbReference type="PANTHER" id="PTHR30273:SF2">
    <property type="entry name" value="PROTEIN FECR"/>
    <property type="match status" value="1"/>
</dbReference>
<accession>A0ABV9EYC6</accession>
<name>A0ABV9EYC6_9SPHN</name>
<dbReference type="Proteomes" id="UP001595957">
    <property type="component" value="Unassembled WGS sequence"/>
</dbReference>
<gene>
    <name evidence="2" type="ORF">ACFO3E_10365</name>
</gene>
<organism evidence="2 3">
    <name type="scientific">Sphingobium tyrosinilyticum</name>
    <dbReference type="NCBI Taxonomy" id="2715436"/>
    <lineage>
        <taxon>Bacteria</taxon>
        <taxon>Pseudomonadati</taxon>
        <taxon>Pseudomonadota</taxon>
        <taxon>Alphaproteobacteria</taxon>
        <taxon>Sphingomonadales</taxon>
        <taxon>Sphingomonadaceae</taxon>
        <taxon>Sphingobium</taxon>
    </lineage>
</organism>
<sequence length="333" mass="37050">MTHHSSLEQAAALFLARSQQPDWSDADQRELDLWLEQSMAHMAAFWRLQDGGVRVDRHLTAALARHEPDGGFPDELRRRFQIAITRPVTTLLRPTLLMAGFMAMSIAGYLAFTAPEARPEYTRHMTKFGQIGKLALADGSQVELNTDSDVRIANARTERMLWLDRGEAYFEVAKDEGRPFVVHAGSRRVTVLGTKFAVRREGNDITVSVLEGRVRVTTGTKPDGGSAMLTAGEIAATNGQSMLVTAGRLAQIRKSLSWRFSMLAFDNISLREAAAQFNRYNIRQLVIEGSEAQNLRISGSFRMGNVEGFASLLEHAYGLDVRRSENNIEINSP</sequence>
<feature type="domain" description="FecR protein" evidence="1">
    <location>
        <begin position="125"/>
        <end position="215"/>
    </location>
</feature>
<evidence type="ECO:0000259" key="1">
    <source>
        <dbReference type="Pfam" id="PF04773"/>
    </source>
</evidence>
<comment type="caution">
    <text evidence="2">The sequence shown here is derived from an EMBL/GenBank/DDBJ whole genome shotgun (WGS) entry which is preliminary data.</text>
</comment>
<evidence type="ECO:0000313" key="2">
    <source>
        <dbReference type="EMBL" id="MFC4594585.1"/>
    </source>
</evidence>